<organism evidence="2 3">
    <name type="scientific">Actinoplanes philippinensis</name>
    <dbReference type="NCBI Taxonomy" id="35752"/>
    <lineage>
        <taxon>Bacteria</taxon>
        <taxon>Bacillati</taxon>
        <taxon>Actinomycetota</taxon>
        <taxon>Actinomycetes</taxon>
        <taxon>Micromonosporales</taxon>
        <taxon>Micromonosporaceae</taxon>
        <taxon>Actinoplanes</taxon>
    </lineage>
</organism>
<keyword evidence="1" id="KW-0472">Membrane</keyword>
<name>A0A1I1ZNP6_9ACTN</name>
<dbReference type="AlphaFoldDB" id="A0A1I1ZNP6"/>
<evidence type="ECO:0000313" key="3">
    <source>
        <dbReference type="Proteomes" id="UP000199645"/>
    </source>
</evidence>
<gene>
    <name evidence="2" type="ORF">SAMN05421541_101216</name>
</gene>
<keyword evidence="1" id="KW-0812">Transmembrane</keyword>
<sequence length="210" mass="21422">MPPNSAILLEPVTAPGDAAGPRGVAVLGRATIRHAAVDAPILLLVYGLLRLMDGLDGAYGRSLAWNLAHLALLASLVLFALLAVAVRPLAPSGARLVAALAVTATVAGTVCFLWTATGFLSSASGAAAPLPAPLRNAGPLLFSLGMLTLLGLLVASRRAPAWSPLLFGAGFAAMLIDRDFVLPGALILLAALAPLARPRSGDVGHRPIRR</sequence>
<protein>
    <submittedName>
        <fullName evidence="2">Uncharacterized protein</fullName>
    </submittedName>
</protein>
<reference evidence="2 3" key="1">
    <citation type="submission" date="2016-10" db="EMBL/GenBank/DDBJ databases">
        <authorList>
            <person name="de Groot N.N."/>
        </authorList>
    </citation>
    <scope>NUCLEOTIDE SEQUENCE [LARGE SCALE GENOMIC DNA]</scope>
    <source>
        <strain evidence="2 3">DSM 43019</strain>
    </source>
</reference>
<feature type="transmembrane region" description="Helical" evidence="1">
    <location>
        <begin position="64"/>
        <end position="84"/>
    </location>
</feature>
<dbReference type="EMBL" id="FONV01000001">
    <property type="protein sequence ID" value="SFE33444.1"/>
    <property type="molecule type" value="Genomic_DNA"/>
</dbReference>
<accession>A0A1I1ZNP6</accession>
<dbReference type="Proteomes" id="UP000199645">
    <property type="component" value="Unassembled WGS sequence"/>
</dbReference>
<feature type="transmembrane region" description="Helical" evidence="1">
    <location>
        <begin position="137"/>
        <end position="155"/>
    </location>
</feature>
<dbReference type="RefSeq" id="WP_203779139.1">
    <property type="nucleotide sequence ID" value="NZ_BOMT01000013.1"/>
</dbReference>
<keyword evidence="3" id="KW-1185">Reference proteome</keyword>
<evidence type="ECO:0000313" key="2">
    <source>
        <dbReference type="EMBL" id="SFE33444.1"/>
    </source>
</evidence>
<evidence type="ECO:0000256" key="1">
    <source>
        <dbReference type="SAM" id="Phobius"/>
    </source>
</evidence>
<feature type="transmembrane region" description="Helical" evidence="1">
    <location>
        <begin position="96"/>
        <end position="117"/>
    </location>
</feature>
<proteinExistence type="predicted"/>
<keyword evidence="1" id="KW-1133">Transmembrane helix</keyword>